<dbReference type="AlphaFoldDB" id="A0A699YJB0"/>
<sequence>MLRQPADSLADELYVTQHVAWPAWVQAPAGRCTVERCKGPFKDCIVFMLGGGNYLEREQLMAWAARNTNASVAAGLGATGTAGRNLLYGTTEVSSGEQFVAQLVELGKRSGVSAATPAGPTQ</sequence>
<proteinExistence type="predicted"/>
<dbReference type="InterPro" id="IPR036045">
    <property type="entry name" value="Sec1-like_sf"/>
</dbReference>
<dbReference type="Gene3D" id="3.40.50.1910">
    <property type="match status" value="1"/>
</dbReference>
<name>A0A699YJB0_HAELA</name>
<dbReference type="SUPFAM" id="SSF56815">
    <property type="entry name" value="Sec1/munc18-like (SM) proteins"/>
    <property type="match status" value="1"/>
</dbReference>
<dbReference type="InterPro" id="IPR027482">
    <property type="entry name" value="Sec1-like_dom2"/>
</dbReference>
<organism evidence="1 2">
    <name type="scientific">Haematococcus lacustris</name>
    <name type="common">Green alga</name>
    <name type="synonym">Haematococcus pluvialis</name>
    <dbReference type="NCBI Taxonomy" id="44745"/>
    <lineage>
        <taxon>Eukaryota</taxon>
        <taxon>Viridiplantae</taxon>
        <taxon>Chlorophyta</taxon>
        <taxon>core chlorophytes</taxon>
        <taxon>Chlorophyceae</taxon>
        <taxon>CS clade</taxon>
        <taxon>Chlamydomonadales</taxon>
        <taxon>Haematococcaceae</taxon>
        <taxon>Haematococcus</taxon>
    </lineage>
</organism>
<evidence type="ECO:0000313" key="1">
    <source>
        <dbReference type="EMBL" id="GFH10183.1"/>
    </source>
</evidence>
<protein>
    <submittedName>
        <fullName evidence="1">Uncharacterized protein</fullName>
    </submittedName>
</protein>
<comment type="caution">
    <text evidence="1">The sequence shown here is derived from an EMBL/GenBank/DDBJ whole genome shotgun (WGS) entry which is preliminary data.</text>
</comment>
<gene>
    <name evidence="1" type="ORF">HaLaN_05452</name>
</gene>
<accession>A0A699YJB0</accession>
<dbReference type="EMBL" id="BLLF01000293">
    <property type="protein sequence ID" value="GFH10183.1"/>
    <property type="molecule type" value="Genomic_DNA"/>
</dbReference>
<dbReference type="Proteomes" id="UP000485058">
    <property type="component" value="Unassembled WGS sequence"/>
</dbReference>
<reference evidence="1 2" key="1">
    <citation type="submission" date="2020-02" db="EMBL/GenBank/DDBJ databases">
        <title>Draft genome sequence of Haematococcus lacustris strain NIES-144.</title>
        <authorList>
            <person name="Morimoto D."/>
            <person name="Nakagawa S."/>
            <person name="Yoshida T."/>
            <person name="Sawayama S."/>
        </authorList>
    </citation>
    <scope>NUCLEOTIDE SEQUENCE [LARGE SCALE GENOMIC DNA]</scope>
    <source>
        <strain evidence="1 2">NIES-144</strain>
    </source>
</reference>
<evidence type="ECO:0000313" key="2">
    <source>
        <dbReference type="Proteomes" id="UP000485058"/>
    </source>
</evidence>
<keyword evidence="2" id="KW-1185">Reference proteome</keyword>